<sequence length="76" mass="8071">EGTKHNRRRRTTPPTEFHPPVGGTARGHSFLVSSVAYQPTASETDSASVSPRPPESSGHLVEVLALDQAVPGQRVA</sequence>
<organism evidence="2 3">
    <name type="scientific">Micromonospora fulviviridis</name>
    <dbReference type="NCBI Taxonomy" id="47860"/>
    <lineage>
        <taxon>Bacteria</taxon>
        <taxon>Bacillati</taxon>
        <taxon>Actinomycetota</taxon>
        <taxon>Actinomycetes</taxon>
        <taxon>Micromonosporales</taxon>
        <taxon>Micromonosporaceae</taxon>
        <taxon>Micromonospora</taxon>
    </lineage>
</organism>
<feature type="compositionally biased region" description="Basic residues" evidence="1">
    <location>
        <begin position="1"/>
        <end position="11"/>
    </location>
</feature>
<keyword evidence="3" id="KW-1185">Reference proteome</keyword>
<dbReference type="RefSeq" id="WP_355668668.1">
    <property type="nucleotide sequence ID" value="NZ_JBEXRX010000389.1"/>
</dbReference>
<evidence type="ECO:0000313" key="3">
    <source>
        <dbReference type="Proteomes" id="UP001550348"/>
    </source>
</evidence>
<comment type="caution">
    <text evidence="2">The sequence shown here is derived from an EMBL/GenBank/DDBJ whole genome shotgun (WGS) entry which is preliminary data.</text>
</comment>
<feature type="region of interest" description="Disordered" evidence="1">
    <location>
        <begin position="1"/>
        <end position="58"/>
    </location>
</feature>
<accession>A0ABV2VWQ2</accession>
<evidence type="ECO:0000256" key="1">
    <source>
        <dbReference type="SAM" id="MobiDB-lite"/>
    </source>
</evidence>
<gene>
    <name evidence="2" type="ORF">ABZ071_36335</name>
</gene>
<evidence type="ECO:0000313" key="2">
    <source>
        <dbReference type="EMBL" id="MEU0157215.1"/>
    </source>
</evidence>
<proteinExistence type="predicted"/>
<feature type="non-terminal residue" evidence="2">
    <location>
        <position position="1"/>
    </location>
</feature>
<dbReference type="EMBL" id="JBEXRX010000389">
    <property type="protein sequence ID" value="MEU0157215.1"/>
    <property type="molecule type" value="Genomic_DNA"/>
</dbReference>
<feature type="compositionally biased region" description="Polar residues" evidence="1">
    <location>
        <begin position="31"/>
        <end position="49"/>
    </location>
</feature>
<protein>
    <submittedName>
        <fullName evidence="2">Uncharacterized protein</fullName>
    </submittedName>
</protein>
<dbReference type="Proteomes" id="UP001550348">
    <property type="component" value="Unassembled WGS sequence"/>
</dbReference>
<name>A0ABV2VWQ2_9ACTN</name>
<reference evidence="2 3" key="1">
    <citation type="submission" date="2024-06" db="EMBL/GenBank/DDBJ databases">
        <title>The Natural Products Discovery Center: Release of the First 8490 Sequenced Strains for Exploring Actinobacteria Biosynthetic Diversity.</title>
        <authorList>
            <person name="Kalkreuter E."/>
            <person name="Kautsar S.A."/>
            <person name="Yang D."/>
            <person name="Bader C.D."/>
            <person name="Teijaro C.N."/>
            <person name="Fluegel L."/>
            <person name="Davis C.M."/>
            <person name="Simpson J.R."/>
            <person name="Lauterbach L."/>
            <person name="Steele A.D."/>
            <person name="Gui C."/>
            <person name="Meng S."/>
            <person name="Li G."/>
            <person name="Viehrig K."/>
            <person name="Ye F."/>
            <person name="Su P."/>
            <person name="Kiefer A.F."/>
            <person name="Nichols A."/>
            <person name="Cepeda A.J."/>
            <person name="Yan W."/>
            <person name="Fan B."/>
            <person name="Jiang Y."/>
            <person name="Adhikari A."/>
            <person name="Zheng C.-J."/>
            <person name="Schuster L."/>
            <person name="Cowan T.M."/>
            <person name="Smanski M.J."/>
            <person name="Chevrette M.G."/>
            <person name="De Carvalho L.P.S."/>
            <person name="Shen B."/>
        </authorList>
    </citation>
    <scope>NUCLEOTIDE SEQUENCE [LARGE SCALE GENOMIC DNA]</scope>
    <source>
        <strain evidence="2 3">NPDC006286</strain>
    </source>
</reference>